<reference evidence="1 2" key="1">
    <citation type="submission" date="2022-10" db="EMBL/GenBank/DDBJ databases">
        <title>Janthinobacterium sp. hw3 Genome sequencing.</title>
        <authorList>
            <person name="Park S."/>
        </authorList>
    </citation>
    <scope>NUCLEOTIDE SEQUENCE [LARGE SCALE GENOMIC DNA]</scope>
    <source>
        <strain evidence="2">hw3</strain>
    </source>
</reference>
<dbReference type="EMBL" id="JAQQXR010000008">
    <property type="protein sequence ID" value="MDC8759779.1"/>
    <property type="molecule type" value="Genomic_DNA"/>
</dbReference>
<evidence type="ECO:0000313" key="2">
    <source>
        <dbReference type="Proteomes" id="UP001221208"/>
    </source>
</evidence>
<dbReference type="Proteomes" id="UP001221208">
    <property type="component" value="Unassembled WGS sequence"/>
</dbReference>
<gene>
    <name evidence="1" type="ORF">OIK44_19520</name>
</gene>
<dbReference type="RefSeq" id="WP_273673151.1">
    <property type="nucleotide sequence ID" value="NZ_JAQQXR010000008.1"/>
</dbReference>
<keyword evidence="2" id="KW-1185">Reference proteome</keyword>
<name>A0ABT5K4I0_9BURK</name>
<proteinExistence type="predicted"/>
<evidence type="ECO:0000313" key="1">
    <source>
        <dbReference type="EMBL" id="MDC8759779.1"/>
    </source>
</evidence>
<comment type="caution">
    <text evidence="1">The sequence shown here is derived from an EMBL/GenBank/DDBJ whole genome shotgun (WGS) entry which is preliminary data.</text>
</comment>
<dbReference type="Gene3D" id="3.40.50.1110">
    <property type="entry name" value="SGNH hydrolase"/>
    <property type="match status" value="1"/>
</dbReference>
<organism evidence="1 2">
    <name type="scientific">Janthinobacterium fluminis</name>
    <dbReference type="NCBI Taxonomy" id="2987524"/>
    <lineage>
        <taxon>Bacteria</taxon>
        <taxon>Pseudomonadati</taxon>
        <taxon>Pseudomonadota</taxon>
        <taxon>Betaproteobacteria</taxon>
        <taxon>Burkholderiales</taxon>
        <taxon>Oxalobacteraceae</taxon>
        <taxon>Janthinobacterium</taxon>
    </lineage>
</organism>
<accession>A0ABT5K4I0</accession>
<dbReference type="InterPro" id="IPR036514">
    <property type="entry name" value="SGNH_hydro_sf"/>
</dbReference>
<evidence type="ECO:0008006" key="3">
    <source>
        <dbReference type="Google" id="ProtNLM"/>
    </source>
</evidence>
<dbReference type="SUPFAM" id="SSF52266">
    <property type="entry name" value="SGNH hydrolase"/>
    <property type="match status" value="1"/>
</dbReference>
<sequence>MGITFNLAAWHDYERPDPNSPIVACFGDSWLQYPIPGIGNLANRFLDFGKYQALDIAVLGEIGLEIARPGKSQMMALTTFLQWEGKSVDMLVISGGGNDFAGADDLFPLLQRGDDNDARSWFKPAETKKLFDGIANGYQNILHLRNIFCPQVPIVAHCYDYPQISGKGLLWFSPWILPSLQQIGMPVALHVAAGRYIIDELARLHLALQGADPAQSHYHFIDTRNTLTPVDWSNELHPSRGGFNKLAMKFFPLFQASFPDWVRPPKWSTAPQQQPR</sequence>
<protein>
    <recommendedName>
        <fullName evidence="3">SGNH/GDSL hydrolase family protein</fullName>
    </recommendedName>
</protein>